<sequence length="54" mass="5956">KIQEDSIDENITTNLISSEECNITFKVINGGTQGGKRKLVMPTQPIDGFTFVVK</sequence>
<comment type="caution">
    <text evidence="1">The sequence shown here is derived from an EMBL/GenBank/DDBJ whole genome shotgun (WGS) entry which is preliminary data.</text>
</comment>
<name>A0ABD3UY34_SINWO</name>
<protein>
    <submittedName>
        <fullName evidence="1">Uncharacterized protein</fullName>
    </submittedName>
</protein>
<dbReference type="AlphaFoldDB" id="A0ABD3UY34"/>
<feature type="non-terminal residue" evidence="1">
    <location>
        <position position="54"/>
    </location>
</feature>
<keyword evidence="2" id="KW-1185">Reference proteome</keyword>
<evidence type="ECO:0000313" key="1">
    <source>
        <dbReference type="EMBL" id="KAL3854357.1"/>
    </source>
</evidence>
<dbReference type="EMBL" id="JBJQND010000014">
    <property type="protein sequence ID" value="KAL3854357.1"/>
    <property type="molecule type" value="Genomic_DNA"/>
</dbReference>
<feature type="non-terminal residue" evidence="1">
    <location>
        <position position="1"/>
    </location>
</feature>
<dbReference type="Proteomes" id="UP001634394">
    <property type="component" value="Unassembled WGS sequence"/>
</dbReference>
<proteinExistence type="predicted"/>
<evidence type="ECO:0000313" key="2">
    <source>
        <dbReference type="Proteomes" id="UP001634394"/>
    </source>
</evidence>
<gene>
    <name evidence="1" type="ORF">ACJMK2_013630</name>
</gene>
<accession>A0ABD3UY34</accession>
<reference evidence="1 2" key="1">
    <citation type="submission" date="2024-11" db="EMBL/GenBank/DDBJ databases">
        <title>Chromosome-level genome assembly of the freshwater bivalve Anodonta woodiana.</title>
        <authorList>
            <person name="Chen X."/>
        </authorList>
    </citation>
    <scope>NUCLEOTIDE SEQUENCE [LARGE SCALE GENOMIC DNA]</scope>
    <source>
        <strain evidence="1">MN2024</strain>
        <tissue evidence="1">Gills</tissue>
    </source>
</reference>
<organism evidence="1 2">
    <name type="scientific">Sinanodonta woodiana</name>
    <name type="common">Chinese pond mussel</name>
    <name type="synonym">Anodonta woodiana</name>
    <dbReference type="NCBI Taxonomy" id="1069815"/>
    <lineage>
        <taxon>Eukaryota</taxon>
        <taxon>Metazoa</taxon>
        <taxon>Spiralia</taxon>
        <taxon>Lophotrochozoa</taxon>
        <taxon>Mollusca</taxon>
        <taxon>Bivalvia</taxon>
        <taxon>Autobranchia</taxon>
        <taxon>Heteroconchia</taxon>
        <taxon>Palaeoheterodonta</taxon>
        <taxon>Unionida</taxon>
        <taxon>Unionoidea</taxon>
        <taxon>Unionidae</taxon>
        <taxon>Unioninae</taxon>
        <taxon>Sinanodonta</taxon>
    </lineage>
</organism>